<feature type="domain" description="DUF3823" evidence="1">
    <location>
        <begin position="23"/>
        <end position="122"/>
    </location>
</feature>
<dbReference type="Pfam" id="PF12866">
    <property type="entry name" value="DUF3823"/>
    <property type="match status" value="1"/>
</dbReference>
<evidence type="ECO:0000313" key="2">
    <source>
        <dbReference type="EMBL" id="PJJ79763.1"/>
    </source>
</evidence>
<name>A0A2H9VN74_9SPHI</name>
<proteinExistence type="predicted"/>
<dbReference type="AlphaFoldDB" id="A0A2H9VN74"/>
<sequence length="256" mass="27500">MLVIAASVLMQSCGKDNLKYPSSTLSGRLTYQGQPVGLIPSNPDIIGSANTATLLLQQTSGAQEVYGAGEVRIYAKNDGSFTSKFFDGKYLMRTQTSRSPFEDFTNRAVTVSGDTDLGNIEVVPYWWMNGLQTDYTAGVFTANFNLTKPSANTARTLERVYIFLSPTNLPDVQSSTQGVAKNWIAGFNSGGIVVPAGSSTGGTVTIKVDLNALTTGEKQFLKAFGNNTTVYATVAVKTTNINDALYSKPIQLKLPY</sequence>
<organism evidence="2 3">
    <name type="scientific">Mucilaginibacter auburnensis</name>
    <dbReference type="NCBI Taxonomy" id="1457233"/>
    <lineage>
        <taxon>Bacteria</taxon>
        <taxon>Pseudomonadati</taxon>
        <taxon>Bacteroidota</taxon>
        <taxon>Sphingobacteriia</taxon>
        <taxon>Sphingobacteriales</taxon>
        <taxon>Sphingobacteriaceae</taxon>
        <taxon>Mucilaginibacter</taxon>
    </lineage>
</organism>
<evidence type="ECO:0000259" key="1">
    <source>
        <dbReference type="Pfam" id="PF12866"/>
    </source>
</evidence>
<protein>
    <submittedName>
        <fullName evidence="2">Uncharacterized protein DUF3823</fullName>
    </submittedName>
</protein>
<dbReference type="Proteomes" id="UP000242687">
    <property type="component" value="Unassembled WGS sequence"/>
</dbReference>
<accession>A0A2H9VN74</accession>
<reference evidence="2 3" key="1">
    <citation type="submission" date="2017-11" db="EMBL/GenBank/DDBJ databases">
        <title>Genomic Encyclopedia of Archaeal and Bacterial Type Strains, Phase II (KMG-II): From Individual Species to Whole Genera.</title>
        <authorList>
            <person name="Goeker M."/>
        </authorList>
    </citation>
    <scope>NUCLEOTIDE SEQUENCE [LARGE SCALE GENOMIC DNA]</scope>
    <source>
        <strain evidence="2 3">DSM 28175</strain>
    </source>
</reference>
<gene>
    <name evidence="2" type="ORF">CLV57_2900</name>
</gene>
<dbReference type="InterPro" id="IPR024278">
    <property type="entry name" value="DUF3823_N"/>
</dbReference>
<dbReference type="Gene3D" id="2.60.40.2060">
    <property type="match status" value="1"/>
</dbReference>
<evidence type="ECO:0000313" key="3">
    <source>
        <dbReference type="Proteomes" id="UP000242687"/>
    </source>
</evidence>
<comment type="caution">
    <text evidence="2">The sequence shown here is derived from an EMBL/GenBank/DDBJ whole genome shotgun (WGS) entry which is preliminary data.</text>
</comment>
<dbReference type="EMBL" id="PGFJ01000002">
    <property type="protein sequence ID" value="PJJ79763.1"/>
    <property type="molecule type" value="Genomic_DNA"/>
</dbReference>
<dbReference type="Gene3D" id="2.60.40.1120">
    <property type="entry name" value="Carboxypeptidase-like, regulatory domain"/>
    <property type="match status" value="1"/>
</dbReference>
<keyword evidence="3" id="KW-1185">Reference proteome</keyword>